<dbReference type="STRING" id="1918946.VPAL9027_00294"/>
<accession>A0A1R4B0D7</accession>
<dbReference type="OrthoDB" id="378654at2"/>
<protein>
    <recommendedName>
        <fullName evidence="3">Type II citrate synthase</fullName>
    </recommendedName>
</protein>
<dbReference type="Proteomes" id="UP000189475">
    <property type="component" value="Unassembled WGS sequence"/>
</dbReference>
<dbReference type="InterPro" id="IPR015003">
    <property type="entry name" value="DUF1853"/>
</dbReference>
<gene>
    <name evidence="1" type="ORF">VPAL9027_00294</name>
</gene>
<evidence type="ECO:0000313" key="1">
    <source>
        <dbReference type="EMBL" id="SJL82369.1"/>
    </source>
</evidence>
<dbReference type="Pfam" id="PF08907">
    <property type="entry name" value="DUF1853"/>
    <property type="match status" value="1"/>
</dbReference>
<proteinExistence type="predicted"/>
<reference evidence="1 2" key="1">
    <citation type="submission" date="2017-02" db="EMBL/GenBank/DDBJ databases">
        <authorList>
            <person name="Peterson S.W."/>
        </authorList>
    </citation>
    <scope>NUCLEOTIDE SEQUENCE [LARGE SCALE GENOMIC DNA]</scope>
    <source>
        <strain evidence="1 2">CECT 9027</strain>
    </source>
</reference>
<keyword evidence="2" id="KW-1185">Reference proteome</keyword>
<evidence type="ECO:0008006" key="3">
    <source>
        <dbReference type="Google" id="ProtNLM"/>
    </source>
</evidence>
<organism evidence="1 2">
    <name type="scientific">Vibrio palustris</name>
    <dbReference type="NCBI Taxonomy" id="1918946"/>
    <lineage>
        <taxon>Bacteria</taxon>
        <taxon>Pseudomonadati</taxon>
        <taxon>Pseudomonadota</taxon>
        <taxon>Gammaproteobacteria</taxon>
        <taxon>Vibrionales</taxon>
        <taxon>Vibrionaceae</taxon>
        <taxon>Vibrio</taxon>
    </lineage>
</organism>
<name>A0A1R4B0D7_9VIBR</name>
<dbReference type="RefSeq" id="WP_077311602.1">
    <property type="nucleotide sequence ID" value="NZ_AP024887.1"/>
</dbReference>
<evidence type="ECO:0000313" key="2">
    <source>
        <dbReference type="Proteomes" id="UP000189475"/>
    </source>
</evidence>
<dbReference type="EMBL" id="FUFT01000001">
    <property type="protein sequence ID" value="SJL82369.1"/>
    <property type="molecule type" value="Genomic_DNA"/>
</dbReference>
<sequence>MNLPRLTQWVINSPAIVSGAPPIESHSPFLSHQSLSFDPYTGNHRLGFVYQYLCGKLFQHHPDYHSVYEELQINAQGRTLGAIDFINEHRSQSWQHWEVAVKFYLLKQGFWYGPHAHDRLDLKIQHMLEKQLPFSQSEAFRQAYPDWYALSQHLLMQGRLYVNPFDKEPIPDTLTFEHYQPEYTVKINPDRVTGFWCYHSETHRINEPLFLLSKPEWIIGRSDNTPRYDGSGEGFVHCQSQSGQFWFILPDAWPNN</sequence>
<dbReference type="AlphaFoldDB" id="A0A1R4B0D7"/>